<dbReference type="EMBL" id="JABEBT010000221">
    <property type="protein sequence ID" value="KAF7623603.1"/>
    <property type="molecule type" value="Genomic_DNA"/>
</dbReference>
<evidence type="ECO:0000313" key="1">
    <source>
        <dbReference type="EMBL" id="KAF7623603.1"/>
    </source>
</evidence>
<dbReference type="Proteomes" id="UP000605970">
    <property type="component" value="Unassembled WGS sequence"/>
</dbReference>
<evidence type="ECO:0000313" key="2">
    <source>
        <dbReference type="Proteomes" id="UP000605970"/>
    </source>
</evidence>
<organism evidence="1 2">
    <name type="scientific">Meloidogyne graminicola</name>
    <dbReference type="NCBI Taxonomy" id="189291"/>
    <lineage>
        <taxon>Eukaryota</taxon>
        <taxon>Metazoa</taxon>
        <taxon>Ecdysozoa</taxon>
        <taxon>Nematoda</taxon>
        <taxon>Chromadorea</taxon>
        <taxon>Rhabditida</taxon>
        <taxon>Tylenchina</taxon>
        <taxon>Tylenchomorpha</taxon>
        <taxon>Tylenchoidea</taxon>
        <taxon>Meloidogynidae</taxon>
        <taxon>Meloidogyninae</taxon>
        <taxon>Meloidogyne</taxon>
    </lineage>
</organism>
<reference evidence="1" key="1">
    <citation type="journal article" date="2020" name="Ecol. Evol.">
        <title>Genome structure and content of the rice root-knot nematode (Meloidogyne graminicola).</title>
        <authorList>
            <person name="Phan N.T."/>
            <person name="Danchin E.G.J."/>
            <person name="Klopp C."/>
            <person name="Perfus-Barbeoch L."/>
            <person name="Kozlowski D.K."/>
            <person name="Koutsovoulos G.D."/>
            <person name="Lopez-Roques C."/>
            <person name="Bouchez O."/>
            <person name="Zahm M."/>
            <person name="Besnard G."/>
            <person name="Bellafiore S."/>
        </authorList>
    </citation>
    <scope>NUCLEOTIDE SEQUENCE</scope>
    <source>
        <strain evidence="1">VN-18</strain>
    </source>
</reference>
<comment type="caution">
    <text evidence="1">The sequence shown here is derived from an EMBL/GenBank/DDBJ whole genome shotgun (WGS) entry which is preliminary data.</text>
</comment>
<keyword evidence="2" id="KW-1185">Reference proteome</keyword>
<gene>
    <name evidence="1" type="ORF">Mgra_00010103</name>
</gene>
<accession>A0A8S9ZAX6</accession>
<protein>
    <submittedName>
        <fullName evidence="1">Uncharacterized protein</fullName>
    </submittedName>
</protein>
<dbReference type="AlphaFoldDB" id="A0A8S9ZAX6"/>
<sequence>MATIHKITEDLFVICSALKINLLQRSESLSNFTLISLFDIDDLIEKGCLTKKNKTDKNKDF</sequence>
<proteinExistence type="predicted"/>
<name>A0A8S9ZAX6_9BILA</name>